<dbReference type="RefSeq" id="WP_066410531.1">
    <property type="nucleotide sequence ID" value="NZ_FKBS01000014.1"/>
</dbReference>
<accession>A0A157NG75</accession>
<dbReference type="Proteomes" id="UP000077037">
    <property type="component" value="Unassembled WGS sequence"/>
</dbReference>
<dbReference type="OrthoDB" id="1453999at2"/>
<dbReference type="EMBL" id="FKBS01000014">
    <property type="protein sequence ID" value="SAI20337.1"/>
    <property type="molecule type" value="Genomic_DNA"/>
</dbReference>
<evidence type="ECO:0000313" key="1">
    <source>
        <dbReference type="EMBL" id="SAI20337.1"/>
    </source>
</evidence>
<evidence type="ECO:0000313" key="2">
    <source>
        <dbReference type="Proteomes" id="UP000077037"/>
    </source>
</evidence>
<name>A0A157NG75_9BORD</name>
<gene>
    <name evidence="1" type="ORF">SAMEA1982600_01643</name>
</gene>
<reference evidence="1 2" key="1">
    <citation type="submission" date="2016-03" db="EMBL/GenBank/DDBJ databases">
        <authorList>
            <consortium name="Pathogen Informatics"/>
        </authorList>
    </citation>
    <scope>NUCLEOTIDE SEQUENCE [LARGE SCALE GENOMIC DNA]</scope>
    <source>
        <strain evidence="1 2">NCTC13364</strain>
    </source>
</reference>
<organism evidence="1 2">
    <name type="scientific">Bordetella ansorpii</name>
    <dbReference type="NCBI Taxonomy" id="288768"/>
    <lineage>
        <taxon>Bacteria</taxon>
        <taxon>Pseudomonadati</taxon>
        <taxon>Pseudomonadota</taxon>
        <taxon>Betaproteobacteria</taxon>
        <taxon>Burkholderiales</taxon>
        <taxon>Alcaligenaceae</taxon>
        <taxon>Bordetella</taxon>
    </lineage>
</organism>
<protein>
    <recommendedName>
        <fullName evidence="3">Preprotein translocase subunit SecD</fullName>
    </recommendedName>
</protein>
<proteinExistence type="predicted"/>
<dbReference type="AlphaFoldDB" id="A0A157NG75"/>
<evidence type="ECO:0008006" key="3">
    <source>
        <dbReference type="Google" id="ProtNLM"/>
    </source>
</evidence>
<sequence length="84" mass="8895">MRAHDILPDHADEVRINGTTIRKGSVGAFLANAAALRDPAVAGAARDALLGDIEAALPALRALGLFDVLEIRDPQLRAFVEARP</sequence>